<feature type="chain" id="PRO_5003771103" description="Lipoprotein" evidence="2">
    <location>
        <begin position="38"/>
        <end position="291"/>
    </location>
</feature>
<protein>
    <recommendedName>
        <fullName evidence="5">Lipoprotein</fullName>
    </recommendedName>
</protein>
<feature type="region of interest" description="Disordered" evidence="1">
    <location>
        <begin position="236"/>
        <end position="291"/>
    </location>
</feature>
<dbReference type="AlphaFoldDB" id="J3JJP1"/>
<gene>
    <name evidence="3" type="ORF">HMPREF1129_1041</name>
</gene>
<evidence type="ECO:0000256" key="2">
    <source>
        <dbReference type="SAM" id="SignalP"/>
    </source>
</evidence>
<evidence type="ECO:0008006" key="5">
    <source>
        <dbReference type="Google" id="ProtNLM"/>
    </source>
</evidence>
<evidence type="ECO:0000313" key="4">
    <source>
        <dbReference type="Proteomes" id="UP000007814"/>
    </source>
</evidence>
<feature type="region of interest" description="Disordered" evidence="1">
    <location>
        <begin position="40"/>
        <end position="107"/>
    </location>
</feature>
<dbReference type="RefSeq" id="WP_003783144.1">
    <property type="nucleotide sequence ID" value="NZ_ALJK01000140.1"/>
</dbReference>
<reference evidence="3 4" key="1">
    <citation type="submission" date="2012-07" db="EMBL/GenBank/DDBJ databases">
        <authorList>
            <person name="Durkin A.S."/>
            <person name="McCorrison J."/>
            <person name="Torralba M."/>
            <person name="Gillis M."/>
            <person name="Methe B."/>
            <person name="Sutton G."/>
            <person name="Nelson K.E."/>
        </authorList>
    </citation>
    <scope>NUCLEOTIDE SEQUENCE [LARGE SCALE GENOMIC DNA]</scope>
    <source>
        <strain evidence="4">ATCC 12104 / DSM 43013 / CCUG 2238 / JCM 8349 / NCTC 10301 / Howell 279</strain>
    </source>
</reference>
<feature type="compositionally biased region" description="Low complexity" evidence="1">
    <location>
        <begin position="46"/>
        <end position="68"/>
    </location>
</feature>
<accession>J3JJP1</accession>
<evidence type="ECO:0000313" key="3">
    <source>
        <dbReference type="EMBL" id="EJN84669.1"/>
    </source>
</evidence>
<evidence type="ECO:0000256" key="1">
    <source>
        <dbReference type="SAM" id="MobiDB-lite"/>
    </source>
</evidence>
<feature type="signal peptide" evidence="2">
    <location>
        <begin position="1"/>
        <end position="37"/>
    </location>
</feature>
<name>J3JJP1_ACTNH</name>
<organism evidence="3 4">
    <name type="scientific">Actinomyces naeslundii (strain ATCC 12104 / DSM 43013 / CCUG 2238 / JCM 8349 / NCTC 10301 / Howell 279)</name>
    <dbReference type="NCBI Taxonomy" id="1115803"/>
    <lineage>
        <taxon>Bacteria</taxon>
        <taxon>Bacillati</taxon>
        <taxon>Actinomycetota</taxon>
        <taxon>Actinomycetes</taxon>
        <taxon>Actinomycetales</taxon>
        <taxon>Actinomycetaceae</taxon>
        <taxon>Actinomyces</taxon>
    </lineage>
</organism>
<feature type="compositionally biased region" description="Basic and acidic residues" evidence="1">
    <location>
        <begin position="256"/>
        <end position="271"/>
    </location>
</feature>
<sequence>MSPTRPSSSRPGRHRGSALKLPLVAGLSLALAVPALAACQDETGPSSSSGSSASSSASPSSRSSGKSSKPSDKPSDAGGNSNVDWAPSWEFPQSQPGWQVTDYDTDGKNKMDKSNGCVFSATQNLFDASTKGDRTQSEYRADSILDSYKKNSHLSNVSTEPARDDSALVKDTDGNAIETRRVDMTYTGEDQKDYRLTGFIRVFTTTTTPVLLQGMYACPVDAYSSSEMKELLEATPISHPGPADMDEGESGSGSGKEGKSDGKRSGSDDGKATAPSGKSDEKGSGRSSKDT</sequence>
<dbReference type="eggNOG" id="ENOG502ZG32">
    <property type="taxonomic scope" value="Bacteria"/>
</dbReference>
<comment type="caution">
    <text evidence="3">The sequence shown here is derived from an EMBL/GenBank/DDBJ whole genome shotgun (WGS) entry which is preliminary data.</text>
</comment>
<feature type="compositionally biased region" description="Basic and acidic residues" evidence="1">
    <location>
        <begin position="278"/>
        <end position="291"/>
    </location>
</feature>
<proteinExistence type="predicted"/>
<keyword evidence="2" id="KW-0732">Signal</keyword>
<dbReference type="Proteomes" id="UP000007814">
    <property type="component" value="Unassembled WGS sequence"/>
</dbReference>
<dbReference type="PATRIC" id="fig|1115803.3.peg.1472"/>
<dbReference type="GeneID" id="64257105"/>
<dbReference type="EMBL" id="ALJK01000140">
    <property type="protein sequence ID" value="EJN84669.1"/>
    <property type="molecule type" value="Genomic_DNA"/>
</dbReference>